<gene>
    <name evidence="2" type="ORF">DFP72DRAFT_845016</name>
</gene>
<comment type="caution">
    <text evidence="2">The sequence shown here is derived from an EMBL/GenBank/DDBJ whole genome shotgun (WGS) entry which is preliminary data.</text>
</comment>
<dbReference type="AlphaFoldDB" id="A0A8H6M8B8"/>
<dbReference type="Proteomes" id="UP000521943">
    <property type="component" value="Unassembled WGS sequence"/>
</dbReference>
<evidence type="ECO:0000313" key="3">
    <source>
        <dbReference type="Proteomes" id="UP000521943"/>
    </source>
</evidence>
<protein>
    <submittedName>
        <fullName evidence="2">Hexaprenyldihydroxybenzoate methyltransferase</fullName>
    </submittedName>
</protein>
<dbReference type="Pfam" id="PF13489">
    <property type="entry name" value="Methyltransf_23"/>
    <property type="match status" value="1"/>
</dbReference>
<evidence type="ECO:0000256" key="1">
    <source>
        <dbReference type="ARBA" id="ARBA00022679"/>
    </source>
</evidence>
<dbReference type="InterPro" id="IPR029063">
    <property type="entry name" value="SAM-dependent_MTases_sf"/>
</dbReference>
<dbReference type="EMBL" id="JACGCI010000018">
    <property type="protein sequence ID" value="KAF6758660.1"/>
    <property type="molecule type" value="Genomic_DNA"/>
</dbReference>
<dbReference type="SUPFAM" id="SSF53335">
    <property type="entry name" value="S-adenosyl-L-methionine-dependent methyltransferases"/>
    <property type="match status" value="1"/>
</dbReference>
<keyword evidence="3" id="KW-1185">Reference proteome</keyword>
<sequence length="233" mass="25552">MHTTANEAHFDRLASTTYKASQSSIELAKRSYAEQVTSAGNAILRHYDFDDESTEVMDFACGSGLLSQHIAPYAKSVVGVDISQGMVDLYNMFALNQGLLPEELRAVRFDVLASSTQDPFNGQRFDVIVCASAYHHFESIEDVTTALASYLKPGGALIVVDLIQPGDQINLDELFPEHEGRIVAHRGGFKETTIVQAFEKSGLQQVGFRPAVNVKKKGQSLQLFLAKGRKPSL</sequence>
<dbReference type="PANTHER" id="PTHR43861:SF3">
    <property type="entry name" value="PUTATIVE (AFU_ORTHOLOGUE AFUA_2G14390)-RELATED"/>
    <property type="match status" value="1"/>
</dbReference>
<dbReference type="GO" id="GO:0032259">
    <property type="term" value="P:methylation"/>
    <property type="evidence" value="ECO:0007669"/>
    <property type="project" value="UniProtKB-KW"/>
</dbReference>
<accession>A0A8H6M8B8</accession>
<dbReference type="OrthoDB" id="3647at2759"/>
<name>A0A8H6M8B8_9AGAR</name>
<reference evidence="2 3" key="1">
    <citation type="submission" date="2020-07" db="EMBL/GenBank/DDBJ databases">
        <title>Comparative genomics of pyrophilous fungi reveals a link between fire events and developmental genes.</title>
        <authorList>
            <consortium name="DOE Joint Genome Institute"/>
            <person name="Steindorff A.S."/>
            <person name="Carver A."/>
            <person name="Calhoun S."/>
            <person name="Stillman K."/>
            <person name="Liu H."/>
            <person name="Lipzen A."/>
            <person name="Pangilinan J."/>
            <person name="Labutti K."/>
            <person name="Bruns T.D."/>
            <person name="Grigoriev I.V."/>
        </authorList>
    </citation>
    <scope>NUCLEOTIDE SEQUENCE [LARGE SCALE GENOMIC DNA]</scope>
    <source>
        <strain evidence="2 3">CBS 144469</strain>
    </source>
</reference>
<dbReference type="Gene3D" id="3.40.50.150">
    <property type="entry name" value="Vaccinia Virus protein VP39"/>
    <property type="match status" value="1"/>
</dbReference>
<organism evidence="2 3">
    <name type="scientific">Ephemerocybe angulata</name>
    <dbReference type="NCBI Taxonomy" id="980116"/>
    <lineage>
        <taxon>Eukaryota</taxon>
        <taxon>Fungi</taxon>
        <taxon>Dikarya</taxon>
        <taxon>Basidiomycota</taxon>
        <taxon>Agaricomycotina</taxon>
        <taxon>Agaricomycetes</taxon>
        <taxon>Agaricomycetidae</taxon>
        <taxon>Agaricales</taxon>
        <taxon>Agaricineae</taxon>
        <taxon>Psathyrellaceae</taxon>
        <taxon>Ephemerocybe</taxon>
    </lineage>
</organism>
<keyword evidence="2" id="KW-0489">Methyltransferase</keyword>
<keyword evidence="1 2" id="KW-0808">Transferase</keyword>
<evidence type="ECO:0000313" key="2">
    <source>
        <dbReference type="EMBL" id="KAF6758660.1"/>
    </source>
</evidence>
<dbReference type="PANTHER" id="PTHR43861">
    <property type="entry name" value="TRANS-ACONITATE 2-METHYLTRANSFERASE-RELATED"/>
    <property type="match status" value="1"/>
</dbReference>
<dbReference type="GO" id="GO:0008757">
    <property type="term" value="F:S-adenosylmethionine-dependent methyltransferase activity"/>
    <property type="evidence" value="ECO:0007669"/>
    <property type="project" value="InterPro"/>
</dbReference>
<dbReference type="CDD" id="cd02440">
    <property type="entry name" value="AdoMet_MTases"/>
    <property type="match status" value="1"/>
</dbReference>
<proteinExistence type="predicted"/>